<accession>A0A942Z8A2</accession>
<evidence type="ECO:0000313" key="3">
    <source>
        <dbReference type="Proteomes" id="UP000724672"/>
    </source>
</evidence>
<name>A0A942Z8A2_9FIRM</name>
<reference evidence="2" key="1">
    <citation type="submission" date="2019-12" db="EMBL/GenBank/DDBJ databases">
        <title>Clostridiaceae gen. nov. sp. nov., isolated from sediment in Xinjiang, China.</title>
        <authorList>
            <person name="Zhang R."/>
        </authorList>
    </citation>
    <scope>NUCLEOTIDE SEQUENCE</scope>
    <source>
        <strain evidence="2">D2Q-11</strain>
    </source>
</reference>
<dbReference type="InterPro" id="IPR032710">
    <property type="entry name" value="NTF2-like_dom_sf"/>
</dbReference>
<dbReference type="SUPFAM" id="SSF54427">
    <property type="entry name" value="NTF2-like"/>
    <property type="match status" value="1"/>
</dbReference>
<dbReference type="AlphaFoldDB" id="A0A942Z8A2"/>
<dbReference type="Proteomes" id="UP000724672">
    <property type="component" value="Unassembled WGS sequence"/>
</dbReference>
<evidence type="ECO:0000313" key="2">
    <source>
        <dbReference type="EMBL" id="MBS4537725.1"/>
    </source>
</evidence>
<protein>
    <submittedName>
        <fullName evidence="2">Nuclear transport factor 2 family protein</fullName>
    </submittedName>
</protein>
<comment type="caution">
    <text evidence="2">The sequence shown here is derived from an EMBL/GenBank/DDBJ whole genome shotgun (WGS) entry which is preliminary data.</text>
</comment>
<proteinExistence type="predicted"/>
<dbReference type="EMBL" id="WSFT01000021">
    <property type="protein sequence ID" value="MBS4537725.1"/>
    <property type="molecule type" value="Genomic_DNA"/>
</dbReference>
<dbReference type="Gene3D" id="3.10.450.50">
    <property type="match status" value="1"/>
</dbReference>
<keyword evidence="3" id="KW-1185">Reference proteome</keyword>
<dbReference type="RefSeq" id="WP_203365655.1">
    <property type="nucleotide sequence ID" value="NZ_WSFT01000021.1"/>
</dbReference>
<organism evidence="2 3">
    <name type="scientific">Anaeromonas frigoriresistens</name>
    <dbReference type="NCBI Taxonomy" id="2683708"/>
    <lineage>
        <taxon>Bacteria</taxon>
        <taxon>Bacillati</taxon>
        <taxon>Bacillota</taxon>
        <taxon>Tissierellia</taxon>
        <taxon>Tissierellales</taxon>
        <taxon>Thermohalobacteraceae</taxon>
        <taxon>Anaeromonas</taxon>
    </lineage>
</organism>
<dbReference type="InterPro" id="IPR037401">
    <property type="entry name" value="SnoaL-like"/>
</dbReference>
<sequence>MSFKNTLMLHLNSMKNKDLNNFLSTVKLENIILIMPNGDLVRDKEEFLELHKSWFEDNDWNLNYKILNIEESSEMAYALIEVDYKDYDEEGNIIKMNYYLNLIFRKQEEKWLLIHDQNTIHK</sequence>
<feature type="domain" description="SnoaL-like" evidence="1">
    <location>
        <begin position="11"/>
        <end position="116"/>
    </location>
</feature>
<dbReference type="Pfam" id="PF13474">
    <property type="entry name" value="SnoaL_3"/>
    <property type="match status" value="1"/>
</dbReference>
<gene>
    <name evidence="2" type="ORF">GOQ27_04580</name>
</gene>
<evidence type="ECO:0000259" key="1">
    <source>
        <dbReference type="Pfam" id="PF13474"/>
    </source>
</evidence>